<reference evidence="1 2" key="1">
    <citation type="submission" date="2018-12" db="EMBL/GenBank/DDBJ databases">
        <title>Pseudomonas aeruginosa Diversity Panel.</title>
        <authorList>
            <person name="Snesrud E."/>
            <person name="Mcgann P."/>
        </authorList>
    </citation>
    <scope>NUCLEOTIDE SEQUENCE [LARGE SCALE GENOMIC DNA]</scope>
    <source>
        <strain evidence="1 2">MRSN6241</strain>
    </source>
</reference>
<dbReference type="EMBL" id="RXTL01000010">
    <property type="protein sequence ID" value="RTS49562.1"/>
    <property type="molecule type" value="Genomic_DNA"/>
</dbReference>
<accession>A0ABD7K6E0</accession>
<dbReference type="RefSeq" id="WP_033998646.1">
    <property type="nucleotide sequence ID" value="NZ_LFXS01000022.1"/>
</dbReference>
<organism evidence="1 2">
    <name type="scientific">Pseudomonas aeruginosa</name>
    <dbReference type="NCBI Taxonomy" id="287"/>
    <lineage>
        <taxon>Bacteria</taxon>
        <taxon>Pseudomonadati</taxon>
        <taxon>Pseudomonadota</taxon>
        <taxon>Gammaproteobacteria</taxon>
        <taxon>Pseudomonadales</taxon>
        <taxon>Pseudomonadaceae</taxon>
        <taxon>Pseudomonas</taxon>
    </lineage>
</organism>
<sequence>MWLRKRSWAWRVALGGMAVVLAGGWWAVRALREPALWSELHVPPAFAMPRDFDLGAYRLSWRGNGFDLHAAGAARAPLWRSEDGFLGAGRERDGSLLLRCQEQSLESFELIGRRLALKGHLRCEDGRLSAYEMTFEPVQDAVAVRIVLADAELNRVALSWRREEGERLSGIVDDDAEGSSRTLPAGVAGYWSSAGNAFLGASTAPQSIDLREPGRVQWRAAAQSARAWLFVAANREQWQLRHTRLEAETRR</sequence>
<proteinExistence type="predicted"/>
<gene>
    <name evidence="1" type="ORF">DY940_07735</name>
</gene>
<dbReference type="Proteomes" id="UP000276985">
    <property type="component" value="Unassembled WGS sequence"/>
</dbReference>
<evidence type="ECO:0008006" key="3">
    <source>
        <dbReference type="Google" id="ProtNLM"/>
    </source>
</evidence>
<dbReference type="AlphaFoldDB" id="A0ABD7K6E0"/>
<name>A0ABD7K6E0_PSEAI</name>
<evidence type="ECO:0000313" key="2">
    <source>
        <dbReference type="Proteomes" id="UP000276985"/>
    </source>
</evidence>
<evidence type="ECO:0000313" key="1">
    <source>
        <dbReference type="EMBL" id="RTS49562.1"/>
    </source>
</evidence>
<protein>
    <recommendedName>
        <fullName evidence="3">Transmembrane protein</fullName>
    </recommendedName>
</protein>
<comment type="caution">
    <text evidence="1">The sequence shown here is derived from an EMBL/GenBank/DDBJ whole genome shotgun (WGS) entry which is preliminary data.</text>
</comment>